<dbReference type="EMBL" id="JAQNDO010000001">
    <property type="protein sequence ID" value="MDC0747794.1"/>
    <property type="molecule type" value="Genomic_DNA"/>
</dbReference>
<dbReference type="SMART" id="SM00054">
    <property type="entry name" value="EFh"/>
    <property type="match status" value="5"/>
</dbReference>
<evidence type="ECO:0000313" key="7">
    <source>
        <dbReference type="Proteomes" id="UP001221411"/>
    </source>
</evidence>
<feature type="domain" description="EF-hand" evidence="5">
    <location>
        <begin position="192"/>
        <end position="227"/>
    </location>
</feature>
<organism evidence="6 7">
    <name type="scientific">Polyangium mundeleinium</name>
    <dbReference type="NCBI Taxonomy" id="2995306"/>
    <lineage>
        <taxon>Bacteria</taxon>
        <taxon>Pseudomonadati</taxon>
        <taxon>Myxococcota</taxon>
        <taxon>Polyangia</taxon>
        <taxon>Polyangiales</taxon>
        <taxon>Polyangiaceae</taxon>
        <taxon>Polyangium</taxon>
    </lineage>
</organism>
<comment type="caution">
    <text evidence="6">The sequence shown here is derived from an EMBL/GenBank/DDBJ whole genome shotgun (WGS) entry which is preliminary data.</text>
</comment>
<evidence type="ECO:0000256" key="1">
    <source>
        <dbReference type="ARBA" id="ARBA00022723"/>
    </source>
</evidence>
<dbReference type="PANTHER" id="PTHR10891">
    <property type="entry name" value="EF-HAND CALCIUM-BINDING DOMAIN CONTAINING PROTEIN"/>
    <property type="match status" value="1"/>
</dbReference>
<feature type="signal peptide" evidence="4">
    <location>
        <begin position="1"/>
        <end position="24"/>
    </location>
</feature>
<dbReference type="Proteomes" id="UP001221411">
    <property type="component" value="Unassembled WGS sequence"/>
</dbReference>
<protein>
    <submittedName>
        <fullName evidence="6">EF-hand domain-containing protein</fullName>
    </submittedName>
</protein>
<proteinExistence type="predicted"/>
<dbReference type="InterPro" id="IPR039647">
    <property type="entry name" value="EF_hand_pair_protein_CML-like"/>
</dbReference>
<keyword evidence="4" id="KW-0732">Signal</keyword>
<keyword evidence="2" id="KW-0677">Repeat</keyword>
<feature type="compositionally biased region" description="Basic and acidic residues" evidence="3">
    <location>
        <begin position="244"/>
        <end position="263"/>
    </location>
</feature>
<feature type="region of interest" description="Disordered" evidence="3">
    <location>
        <begin position="232"/>
        <end position="263"/>
    </location>
</feature>
<evidence type="ECO:0000259" key="5">
    <source>
        <dbReference type="PROSITE" id="PS50222"/>
    </source>
</evidence>
<dbReference type="CDD" id="cd00051">
    <property type="entry name" value="EFh"/>
    <property type="match status" value="1"/>
</dbReference>
<reference evidence="6 7" key="1">
    <citation type="submission" date="2022-11" db="EMBL/GenBank/DDBJ databases">
        <title>Minimal conservation of predation-associated metabolite biosynthetic gene clusters underscores biosynthetic potential of Myxococcota including descriptions for ten novel species: Archangium lansinium sp. nov., Myxococcus landrumus sp. nov., Nannocystis bai.</title>
        <authorList>
            <person name="Ahearne A."/>
            <person name="Stevens C."/>
            <person name="Dowd S."/>
        </authorList>
    </citation>
    <scope>NUCLEOTIDE SEQUENCE [LARGE SCALE GENOMIC DNA]</scope>
    <source>
        <strain evidence="6 7">RJM3</strain>
    </source>
</reference>
<dbReference type="InterPro" id="IPR011992">
    <property type="entry name" value="EF-hand-dom_pair"/>
</dbReference>
<sequence>MAARRFTQGIVALATITAASVAGAQGPGEEGSVLLDRTFLGLDADQNGRIERQEAMTQLNMLVGAVFFRADADGDGVVSADEAREASASMPALSRVLGALTGQMSGESLDALEARIGVTWGESISAAQAHEATERAVDALFGAVDADGDGTISRRELHEGAAAFAARMATSAFERADGNGNGTLDAREFEAAMLVPARAAFAAADANEDGELSPDEAQAATALLGNWVSLVPAAAGRPPPTSPELERRMRERMRPEGSGREPR</sequence>
<dbReference type="SUPFAM" id="SSF47473">
    <property type="entry name" value="EF-hand"/>
    <property type="match status" value="1"/>
</dbReference>
<dbReference type="InterPro" id="IPR002048">
    <property type="entry name" value="EF_hand_dom"/>
</dbReference>
<keyword evidence="1" id="KW-0479">Metal-binding</keyword>
<evidence type="ECO:0000313" key="6">
    <source>
        <dbReference type="EMBL" id="MDC0747794.1"/>
    </source>
</evidence>
<dbReference type="PROSITE" id="PS00018">
    <property type="entry name" value="EF_HAND_1"/>
    <property type="match status" value="1"/>
</dbReference>
<evidence type="ECO:0000256" key="2">
    <source>
        <dbReference type="ARBA" id="ARBA00022737"/>
    </source>
</evidence>
<feature type="chain" id="PRO_5046036403" evidence="4">
    <location>
        <begin position="25"/>
        <end position="263"/>
    </location>
</feature>
<name>A0ABT5F2G9_9BACT</name>
<keyword evidence="7" id="KW-1185">Reference proteome</keyword>
<dbReference type="InterPro" id="IPR018247">
    <property type="entry name" value="EF_Hand_1_Ca_BS"/>
</dbReference>
<dbReference type="Gene3D" id="1.10.238.10">
    <property type="entry name" value="EF-hand"/>
    <property type="match status" value="2"/>
</dbReference>
<dbReference type="RefSeq" id="WP_271926454.1">
    <property type="nucleotide sequence ID" value="NZ_JAQNDO010000001.1"/>
</dbReference>
<dbReference type="PROSITE" id="PS50222">
    <property type="entry name" value="EF_HAND_2"/>
    <property type="match status" value="2"/>
</dbReference>
<dbReference type="Pfam" id="PF13202">
    <property type="entry name" value="EF-hand_5"/>
    <property type="match status" value="4"/>
</dbReference>
<evidence type="ECO:0000256" key="4">
    <source>
        <dbReference type="SAM" id="SignalP"/>
    </source>
</evidence>
<gene>
    <name evidence="6" type="ORF">POL67_41060</name>
</gene>
<evidence type="ECO:0000256" key="3">
    <source>
        <dbReference type="SAM" id="MobiDB-lite"/>
    </source>
</evidence>
<feature type="domain" description="EF-hand" evidence="5">
    <location>
        <begin position="132"/>
        <end position="167"/>
    </location>
</feature>
<accession>A0ABT5F2G9</accession>